<keyword evidence="3" id="KW-0812">Transmembrane</keyword>
<evidence type="ECO:0000256" key="3">
    <source>
        <dbReference type="SAM" id="Phobius"/>
    </source>
</evidence>
<feature type="transmembrane region" description="Helical" evidence="3">
    <location>
        <begin position="156"/>
        <end position="173"/>
    </location>
</feature>
<evidence type="ECO:0000313" key="6">
    <source>
        <dbReference type="Proteomes" id="UP000823485"/>
    </source>
</evidence>
<reference evidence="5 6" key="1">
    <citation type="submission" date="2021-01" db="EMBL/GenBank/DDBJ databases">
        <title>Genomic Encyclopedia of Type Strains, Phase IV (KMG-IV): sequencing the most valuable type-strain genomes for metagenomic binning, comparative biology and taxonomic classification.</title>
        <authorList>
            <person name="Goeker M."/>
        </authorList>
    </citation>
    <scope>NUCLEOTIDE SEQUENCE [LARGE SCALE GENOMIC DNA]</scope>
    <source>
        <strain evidence="5 6">DSM 105453</strain>
    </source>
</reference>
<sequence length="343" mass="40449">MDKRDSYFDNAKTLLIFLVVFGHLIQSYIETNAFISYLYNFIYTFHMPAFIIISGFFAKGIYEKGYIWKITKKLIIPYILFQGLYAVFYYFLHKEDTFRFELLDPKWSLRFLISLFFWNILLLVFNKFKPAVALTITIAIGLAAGYADWITNYLSLSRTLVFFPFFLAGYFLNKDDFQMLRSNKAKVVAATVMFVVTIGIVYFSDLDEKWFFGSKPYGELESEAILGMLKRTGIYTLQFLMAGSFFAFVSRRRFFFTRWGRNTLYVYLLHGFIIRLFRGSSLEDYLNQTLTLPVLIFASFVLTAILSSKYVTSLTQPFIELRMSKLKKFFEQLRKEYRALRHS</sequence>
<evidence type="ECO:0000256" key="1">
    <source>
        <dbReference type="ARBA" id="ARBA00004370"/>
    </source>
</evidence>
<feature type="transmembrane region" description="Helical" evidence="3">
    <location>
        <begin position="232"/>
        <end position="250"/>
    </location>
</feature>
<feature type="transmembrane region" description="Helical" evidence="3">
    <location>
        <begin position="132"/>
        <end position="150"/>
    </location>
</feature>
<feature type="transmembrane region" description="Helical" evidence="3">
    <location>
        <begin position="41"/>
        <end position="62"/>
    </location>
</feature>
<dbReference type="PANTHER" id="PTHR37312">
    <property type="entry name" value="MEMBRANE-BOUND ACYLTRANSFERASE YKRP-RELATED"/>
    <property type="match status" value="1"/>
</dbReference>
<evidence type="ECO:0000259" key="4">
    <source>
        <dbReference type="Pfam" id="PF01757"/>
    </source>
</evidence>
<dbReference type="Proteomes" id="UP000823485">
    <property type="component" value="Unassembled WGS sequence"/>
</dbReference>
<feature type="transmembrane region" description="Helical" evidence="3">
    <location>
        <begin position="12"/>
        <end position="29"/>
    </location>
</feature>
<dbReference type="EMBL" id="JAFBFH010000036">
    <property type="protein sequence ID" value="MBM7716984.1"/>
    <property type="molecule type" value="Genomic_DNA"/>
</dbReference>
<feature type="transmembrane region" description="Helical" evidence="3">
    <location>
        <begin position="74"/>
        <end position="92"/>
    </location>
</feature>
<comment type="caution">
    <text evidence="5">The sequence shown here is derived from an EMBL/GenBank/DDBJ whole genome shotgun (WGS) entry which is preliminary data.</text>
</comment>
<keyword evidence="3" id="KW-0472">Membrane</keyword>
<name>A0ABS2RBK8_9BACI</name>
<keyword evidence="3" id="KW-1133">Transmembrane helix</keyword>
<feature type="transmembrane region" description="Helical" evidence="3">
    <location>
        <begin position="262"/>
        <end position="278"/>
    </location>
</feature>
<gene>
    <name evidence="5" type="ORF">JOC94_004008</name>
</gene>
<feature type="transmembrane region" description="Helical" evidence="3">
    <location>
        <begin position="107"/>
        <end position="125"/>
    </location>
</feature>
<dbReference type="PANTHER" id="PTHR37312:SF1">
    <property type="entry name" value="MEMBRANE-BOUND ACYLTRANSFERASE YKRP-RELATED"/>
    <property type="match status" value="1"/>
</dbReference>
<comment type="similarity">
    <text evidence="2">Belongs to the acyltransferase 3 family.</text>
</comment>
<accession>A0ABS2RBK8</accession>
<dbReference type="InterPro" id="IPR052734">
    <property type="entry name" value="Nod_factor_acetyltransferase"/>
</dbReference>
<feature type="transmembrane region" description="Helical" evidence="3">
    <location>
        <begin position="185"/>
        <end position="204"/>
    </location>
</feature>
<feature type="transmembrane region" description="Helical" evidence="3">
    <location>
        <begin position="290"/>
        <end position="312"/>
    </location>
</feature>
<organism evidence="5 6">
    <name type="scientific">Siminovitchia thermophila</name>
    <dbReference type="NCBI Taxonomy" id="1245522"/>
    <lineage>
        <taxon>Bacteria</taxon>
        <taxon>Bacillati</taxon>
        <taxon>Bacillota</taxon>
        <taxon>Bacilli</taxon>
        <taxon>Bacillales</taxon>
        <taxon>Bacillaceae</taxon>
        <taxon>Siminovitchia</taxon>
    </lineage>
</organism>
<evidence type="ECO:0000313" key="5">
    <source>
        <dbReference type="EMBL" id="MBM7716984.1"/>
    </source>
</evidence>
<dbReference type="Pfam" id="PF01757">
    <property type="entry name" value="Acyl_transf_3"/>
    <property type="match status" value="1"/>
</dbReference>
<feature type="domain" description="Acyltransferase 3" evidence="4">
    <location>
        <begin position="6"/>
        <end position="306"/>
    </location>
</feature>
<keyword evidence="6" id="KW-1185">Reference proteome</keyword>
<evidence type="ECO:0000256" key="2">
    <source>
        <dbReference type="ARBA" id="ARBA00007400"/>
    </source>
</evidence>
<comment type="subcellular location">
    <subcellularLocation>
        <location evidence="1">Membrane</location>
    </subcellularLocation>
</comment>
<dbReference type="RefSeq" id="WP_077109369.1">
    <property type="nucleotide sequence ID" value="NZ_JAFBFH010000036.1"/>
</dbReference>
<proteinExistence type="inferred from homology"/>
<dbReference type="InterPro" id="IPR002656">
    <property type="entry name" value="Acyl_transf_3_dom"/>
</dbReference>
<protein>
    <submittedName>
        <fullName evidence="5">Fucose 4-O-acetylase-like acetyltransferase</fullName>
    </submittedName>
</protein>